<gene>
    <name evidence="1" type="ORF">UFOVP285_29</name>
</gene>
<name>A0A6J5LUR3_9CAUD</name>
<accession>A0A6J5LUR3</accession>
<organism evidence="1">
    <name type="scientific">uncultured Caudovirales phage</name>
    <dbReference type="NCBI Taxonomy" id="2100421"/>
    <lineage>
        <taxon>Viruses</taxon>
        <taxon>Duplodnaviria</taxon>
        <taxon>Heunggongvirae</taxon>
        <taxon>Uroviricota</taxon>
        <taxon>Caudoviricetes</taxon>
        <taxon>Peduoviridae</taxon>
        <taxon>Maltschvirus</taxon>
        <taxon>Maltschvirus maltsch</taxon>
    </lineage>
</organism>
<dbReference type="EMBL" id="LR796300">
    <property type="protein sequence ID" value="CAB4135459.1"/>
    <property type="molecule type" value="Genomic_DNA"/>
</dbReference>
<protein>
    <submittedName>
        <fullName evidence="1">Uncharacterized protein</fullName>
    </submittedName>
</protein>
<reference evidence="1" key="1">
    <citation type="submission" date="2020-04" db="EMBL/GenBank/DDBJ databases">
        <authorList>
            <person name="Chiriac C."/>
            <person name="Salcher M."/>
            <person name="Ghai R."/>
            <person name="Kavagutti S V."/>
        </authorList>
    </citation>
    <scope>NUCLEOTIDE SEQUENCE</scope>
</reference>
<evidence type="ECO:0000313" key="1">
    <source>
        <dbReference type="EMBL" id="CAB4135459.1"/>
    </source>
</evidence>
<sequence>MARKPSIPIVNFSDRTLNQAISAIKENIEIITGARNGIGEIAQLEPTATTAQIITKINEIITRLNVSST</sequence>
<proteinExistence type="predicted"/>